<accession>A0A3P8UD04</accession>
<dbReference type="GO" id="GO:0005576">
    <property type="term" value="C:extracellular region"/>
    <property type="evidence" value="ECO:0007669"/>
    <property type="project" value="UniProtKB-SubCell"/>
</dbReference>
<evidence type="ECO:0000256" key="1">
    <source>
        <dbReference type="ARBA" id="ARBA00004613"/>
    </source>
</evidence>
<evidence type="ECO:0000256" key="2">
    <source>
        <dbReference type="ARBA" id="ARBA00022525"/>
    </source>
</evidence>
<evidence type="ECO:0000313" key="6">
    <source>
        <dbReference type="Ensembl" id="ENSAPEP00000033177.1"/>
    </source>
</evidence>
<dbReference type="GeneTree" id="ENSGT00940000163520"/>
<reference evidence="6 7" key="1">
    <citation type="submission" date="2018-03" db="EMBL/GenBank/DDBJ databases">
        <title>Finding Nemo's genes: A chromosome-scale reference assembly of the genome of the orange clownfish Amphiprion percula.</title>
        <authorList>
            <person name="Lehmann R."/>
        </authorList>
    </citation>
    <scope>NUCLEOTIDE SEQUENCE</scope>
</reference>
<dbReference type="SMART" id="SM00110">
    <property type="entry name" value="C1Q"/>
    <property type="match status" value="1"/>
</dbReference>
<dbReference type="SUPFAM" id="SSF49842">
    <property type="entry name" value="TNF-like"/>
    <property type="match status" value="1"/>
</dbReference>
<dbReference type="STRING" id="161767.ENSAPEP00000033177"/>
<dbReference type="InterPro" id="IPR008983">
    <property type="entry name" value="Tumour_necrosis_fac-like_dom"/>
</dbReference>
<dbReference type="PROSITE" id="PS50871">
    <property type="entry name" value="C1Q"/>
    <property type="match status" value="1"/>
</dbReference>
<dbReference type="Ensembl" id="ENSAPET00000034047.1">
    <property type="protein sequence ID" value="ENSAPEP00000033177.1"/>
    <property type="gene ID" value="ENSAPEG00000023558.1"/>
</dbReference>
<dbReference type="PANTHER" id="PTHR22923:SF102">
    <property type="entry name" value="CEREBELLIN 13-RELATED"/>
    <property type="match status" value="1"/>
</dbReference>
<feature type="domain" description="C1q" evidence="5">
    <location>
        <begin position="167"/>
        <end position="303"/>
    </location>
</feature>
<name>A0A3P8UD04_AMPPE</name>
<dbReference type="Gene3D" id="2.60.120.40">
    <property type="match status" value="1"/>
</dbReference>
<evidence type="ECO:0000256" key="3">
    <source>
        <dbReference type="ARBA" id="ARBA00022729"/>
    </source>
</evidence>
<dbReference type="PANTHER" id="PTHR22923">
    <property type="entry name" value="CEREBELLIN-RELATED"/>
    <property type="match status" value="1"/>
</dbReference>
<keyword evidence="3 4" id="KW-0732">Signal</keyword>
<protein>
    <recommendedName>
        <fullName evidence="5">C1q domain-containing protein</fullName>
    </recommendedName>
</protein>
<proteinExistence type="predicted"/>
<sequence>MRGVAVFLALLLCLYWTWAQGETAGGNRKEDVPFEIEGVKAAQDHSSRHANVTPDIWAELKELRDMAIEQKIEVREQMNTVHIHCLVNLNSEKPKYIYFFQRNFLCYPCSSYTLFNYLEFCCLIREPSFTFSALIFFLTVTSNVFTVLKARLSTSEKQVEELKRESTERPKVAFSLGLTDAGGVGPFNTDITLKFSKVFYNFGEAYNPVSGFFTAPVRGAYYFRFTMWEYRTSYSMTVSLFHNDKRVMWNFDRNDEFYVNMSNALILQLEKGDLVYMTLHSGYSLYDTANNLVTFSGFLLFPL</sequence>
<reference evidence="6" key="3">
    <citation type="submission" date="2025-09" db="UniProtKB">
        <authorList>
            <consortium name="Ensembl"/>
        </authorList>
    </citation>
    <scope>IDENTIFICATION</scope>
</reference>
<evidence type="ECO:0000259" key="5">
    <source>
        <dbReference type="PROSITE" id="PS50871"/>
    </source>
</evidence>
<dbReference type="PRINTS" id="PR00007">
    <property type="entry name" value="COMPLEMNTC1Q"/>
</dbReference>
<feature type="chain" id="PRO_5018206104" description="C1q domain-containing protein" evidence="4">
    <location>
        <begin position="20"/>
        <end position="303"/>
    </location>
</feature>
<evidence type="ECO:0000256" key="4">
    <source>
        <dbReference type="SAM" id="SignalP"/>
    </source>
</evidence>
<organism evidence="6 7">
    <name type="scientific">Amphiprion percula</name>
    <name type="common">Orange clownfish</name>
    <name type="synonym">Lutjanus percula</name>
    <dbReference type="NCBI Taxonomy" id="161767"/>
    <lineage>
        <taxon>Eukaryota</taxon>
        <taxon>Metazoa</taxon>
        <taxon>Chordata</taxon>
        <taxon>Craniata</taxon>
        <taxon>Vertebrata</taxon>
        <taxon>Euteleostomi</taxon>
        <taxon>Actinopterygii</taxon>
        <taxon>Neopterygii</taxon>
        <taxon>Teleostei</taxon>
        <taxon>Neoteleostei</taxon>
        <taxon>Acanthomorphata</taxon>
        <taxon>Ovalentaria</taxon>
        <taxon>Pomacentridae</taxon>
        <taxon>Amphiprion</taxon>
    </lineage>
</organism>
<dbReference type="Pfam" id="PF00386">
    <property type="entry name" value="C1q"/>
    <property type="match status" value="1"/>
</dbReference>
<comment type="subcellular location">
    <subcellularLocation>
        <location evidence="1">Secreted</location>
    </subcellularLocation>
</comment>
<dbReference type="InterPro" id="IPR001073">
    <property type="entry name" value="C1q_dom"/>
</dbReference>
<reference evidence="6" key="2">
    <citation type="submission" date="2025-08" db="UniProtKB">
        <authorList>
            <consortium name="Ensembl"/>
        </authorList>
    </citation>
    <scope>IDENTIFICATION</scope>
</reference>
<dbReference type="AlphaFoldDB" id="A0A3P8UD04"/>
<dbReference type="InterPro" id="IPR050822">
    <property type="entry name" value="Cerebellin_Synaptic_Org"/>
</dbReference>
<evidence type="ECO:0000313" key="7">
    <source>
        <dbReference type="Proteomes" id="UP000265080"/>
    </source>
</evidence>
<dbReference type="Proteomes" id="UP000265080">
    <property type="component" value="Chromosome 22"/>
</dbReference>
<feature type="signal peptide" evidence="4">
    <location>
        <begin position="1"/>
        <end position="19"/>
    </location>
</feature>
<keyword evidence="7" id="KW-1185">Reference proteome</keyword>
<keyword evidence="2" id="KW-0964">Secreted</keyword>